<dbReference type="PANTHER" id="PTHR21529">
    <property type="entry name" value="MAMMARY TURMOR VIRUS RECEPTOR HOMOLOG 1, 2 MTVR1, 2"/>
    <property type="match status" value="1"/>
</dbReference>
<evidence type="ECO:0000313" key="1">
    <source>
        <dbReference type="EMBL" id="MCL7049750.1"/>
    </source>
</evidence>
<dbReference type="AlphaFoldDB" id="A0AA41VYU9"/>
<reference evidence="1" key="1">
    <citation type="submission" date="2022-03" db="EMBL/GenBank/DDBJ databases">
        <title>A functionally conserved STORR gene fusion in Papaver species that diverged 16.8 million years ago.</title>
        <authorList>
            <person name="Catania T."/>
        </authorList>
    </citation>
    <scope>NUCLEOTIDE SEQUENCE</scope>
    <source>
        <strain evidence="1">S-191538</strain>
    </source>
</reference>
<dbReference type="EMBL" id="JAJJMA010319842">
    <property type="protein sequence ID" value="MCL7049750.1"/>
    <property type="molecule type" value="Genomic_DNA"/>
</dbReference>
<dbReference type="InterPro" id="IPR039904">
    <property type="entry name" value="TRANK1"/>
</dbReference>
<dbReference type="PANTHER" id="PTHR21529:SF4">
    <property type="entry name" value="TPR AND ANKYRIN REPEAT-CONTAINING PROTEIN 1"/>
    <property type="match status" value="1"/>
</dbReference>
<protein>
    <submittedName>
        <fullName evidence="1">Uncharacterized protein</fullName>
    </submittedName>
</protein>
<keyword evidence="2" id="KW-1185">Reference proteome</keyword>
<name>A0AA41VYU9_PAPNU</name>
<organism evidence="1 2">
    <name type="scientific">Papaver nudicaule</name>
    <name type="common">Iceland poppy</name>
    <dbReference type="NCBI Taxonomy" id="74823"/>
    <lineage>
        <taxon>Eukaryota</taxon>
        <taxon>Viridiplantae</taxon>
        <taxon>Streptophyta</taxon>
        <taxon>Embryophyta</taxon>
        <taxon>Tracheophyta</taxon>
        <taxon>Spermatophyta</taxon>
        <taxon>Magnoliopsida</taxon>
        <taxon>Ranunculales</taxon>
        <taxon>Papaveraceae</taxon>
        <taxon>Papaveroideae</taxon>
        <taxon>Papaver</taxon>
    </lineage>
</organism>
<accession>A0AA41VYU9</accession>
<dbReference type="Proteomes" id="UP001177140">
    <property type="component" value="Unassembled WGS sequence"/>
</dbReference>
<proteinExistence type="predicted"/>
<comment type="caution">
    <text evidence="1">The sequence shown here is derived from an EMBL/GenBank/DDBJ whole genome shotgun (WGS) entry which is preliminary data.</text>
</comment>
<gene>
    <name evidence="1" type="ORF">MKW94_019596</name>
</gene>
<feature type="non-terminal residue" evidence="1">
    <location>
        <position position="72"/>
    </location>
</feature>
<feature type="non-terminal residue" evidence="1">
    <location>
        <position position="1"/>
    </location>
</feature>
<evidence type="ECO:0000313" key="2">
    <source>
        <dbReference type="Proteomes" id="UP001177140"/>
    </source>
</evidence>
<sequence>HCLWILGNDKKLCKIGSFWEDLIHDAKQRQCFFNADEDEELVKAMIKAKKELNQLDNLLSEDSMLFKNALWK</sequence>